<evidence type="ECO:0000313" key="9">
    <source>
        <dbReference type="Proteomes" id="UP001300348"/>
    </source>
</evidence>
<accession>A0ABY9XNF5</accession>
<keyword evidence="3" id="KW-0732">Signal</keyword>
<evidence type="ECO:0000256" key="4">
    <source>
        <dbReference type="ARBA" id="ARBA00022852"/>
    </source>
</evidence>
<proteinExistence type="predicted"/>
<keyword evidence="5" id="KW-0472">Membrane</keyword>
<evidence type="ECO:0000256" key="2">
    <source>
        <dbReference type="ARBA" id="ARBA00022612"/>
    </source>
</evidence>
<dbReference type="InterPro" id="IPR010346">
    <property type="entry name" value="O-spanin"/>
</dbReference>
<organism evidence="8 9">
    <name type="scientific">Xenorhabdus griffiniae</name>
    <dbReference type="NCBI Taxonomy" id="351672"/>
    <lineage>
        <taxon>Bacteria</taxon>
        <taxon>Pseudomonadati</taxon>
        <taxon>Pseudomonadota</taxon>
        <taxon>Gammaproteobacteria</taxon>
        <taxon>Enterobacterales</taxon>
        <taxon>Morganellaceae</taxon>
        <taxon>Xenorhabdus</taxon>
    </lineage>
</organism>
<evidence type="ECO:0000313" key="8">
    <source>
        <dbReference type="EMBL" id="WNH04143.1"/>
    </source>
</evidence>
<evidence type="ECO:0000256" key="5">
    <source>
        <dbReference type="ARBA" id="ARBA00023136"/>
    </source>
</evidence>
<evidence type="ECO:0000256" key="7">
    <source>
        <dbReference type="ARBA" id="ARBA00023288"/>
    </source>
</evidence>
<keyword evidence="6" id="KW-0578">Host cell lysis by virus</keyword>
<reference evidence="8 9" key="1">
    <citation type="journal article" date="2023" name="Access Microbiol">
        <title>The genome of a steinernematid-associated Pseudomonas piscis bacterium encodes the biosynthesis of insect toxins.</title>
        <authorList>
            <person name="Awori R.M."/>
            <person name="Hendre P."/>
            <person name="Amugune N.O."/>
        </authorList>
    </citation>
    <scope>NUCLEOTIDE SEQUENCE [LARGE SCALE GENOMIC DNA]</scope>
    <source>
        <strain evidence="8 9">97</strain>
    </source>
</reference>
<evidence type="ECO:0000256" key="1">
    <source>
        <dbReference type="ARBA" id="ARBA00004635"/>
    </source>
</evidence>
<dbReference type="Proteomes" id="UP001300348">
    <property type="component" value="Chromosome"/>
</dbReference>
<comment type="subcellular location">
    <subcellularLocation>
        <location evidence="1">Membrane</location>
        <topology evidence="1">Lipid-anchor</topology>
    </subcellularLocation>
</comment>
<dbReference type="EMBL" id="CP133647">
    <property type="protein sequence ID" value="WNH04143.1"/>
    <property type="molecule type" value="Genomic_DNA"/>
</dbReference>
<keyword evidence="9" id="KW-1185">Reference proteome</keyword>
<keyword evidence="7 8" id="KW-0449">Lipoprotein</keyword>
<keyword evidence="2" id="KW-1188">Viral release from host cell</keyword>
<name>A0ABY9XNF5_9GAMM</name>
<dbReference type="Pfam" id="PF06085">
    <property type="entry name" value="Rz1"/>
    <property type="match status" value="1"/>
</dbReference>
<evidence type="ECO:0000256" key="6">
    <source>
        <dbReference type="ARBA" id="ARBA00023142"/>
    </source>
</evidence>
<evidence type="ECO:0000256" key="3">
    <source>
        <dbReference type="ARBA" id="ARBA00022729"/>
    </source>
</evidence>
<protein>
    <submittedName>
        <fullName evidence="8">Lysis system o-spanin lipoprotein Rz1</fullName>
    </submittedName>
</protein>
<sequence>MSKILRNYVKLYDDRTICQFISRWASLNAPRLKPFPPPVWTVQDPPDWRKTLNRLITFPRRTRNP</sequence>
<keyword evidence="4" id="KW-0204">Cytolysis</keyword>
<gene>
    <name evidence="8" type="ORF">QL112_011070</name>
</gene>